<evidence type="ECO:0000313" key="3">
    <source>
        <dbReference type="Proteomes" id="UP000054717"/>
    </source>
</evidence>
<dbReference type="Proteomes" id="UP000054717">
    <property type="component" value="Unassembled WGS sequence"/>
</dbReference>
<evidence type="ECO:0000259" key="1">
    <source>
        <dbReference type="Pfam" id="PF08378"/>
    </source>
</evidence>
<dbReference type="EMBL" id="FCNZ02000033">
    <property type="protein sequence ID" value="SAL77255.1"/>
    <property type="molecule type" value="Genomic_DNA"/>
</dbReference>
<organism evidence="2 3">
    <name type="scientific">Caballeronia telluris</name>
    <dbReference type="NCBI Taxonomy" id="326475"/>
    <lineage>
        <taxon>Bacteria</taxon>
        <taxon>Pseudomonadati</taxon>
        <taxon>Pseudomonadota</taxon>
        <taxon>Betaproteobacteria</taxon>
        <taxon>Burkholderiales</taxon>
        <taxon>Burkholderiaceae</taxon>
        <taxon>Caballeronia</taxon>
    </lineage>
</organism>
<dbReference type="InterPro" id="IPR011528">
    <property type="entry name" value="NERD"/>
</dbReference>
<protein>
    <submittedName>
        <fullName evidence="2">NERD domain-containing protein</fullName>
    </submittedName>
</protein>
<proteinExistence type="predicted"/>
<dbReference type="RefSeq" id="WP_087633314.1">
    <property type="nucleotide sequence ID" value="NZ_FCNZ02000033.1"/>
</dbReference>
<gene>
    <name evidence="2" type="ORF">AWB66_05588</name>
</gene>
<accession>A0A158K899</accession>
<dbReference type="Pfam" id="PF08378">
    <property type="entry name" value="NERD"/>
    <property type="match status" value="1"/>
</dbReference>
<dbReference type="AlphaFoldDB" id="A0A158K899"/>
<reference evidence="2" key="1">
    <citation type="submission" date="2016-01" db="EMBL/GenBank/DDBJ databases">
        <authorList>
            <person name="Peeters Charlotte."/>
        </authorList>
    </citation>
    <scope>NUCLEOTIDE SEQUENCE</scope>
    <source>
        <strain evidence="2">LMG 22936</strain>
    </source>
</reference>
<sequence length="219" mass="24342">MRKHNQDGMSTHDPLNETAAAADDIFSHSCRTEATNGAANRQGVSRALLMRIAPIFQHACDGRAQVRHSVELEHAPGTKNPTTQVDCLAITPFGVFVVNHFNWTGLVKPWTNEDELAVVDDRGDVTIHTSPLRRAKPAVRNLRLVLSQHDCPVESVAVLGEAGCSLHPTVPDGVLTLPDLHYFVRTRLNRFRATHRRYLDADNLASHIDWSCSRMRSCP</sequence>
<keyword evidence="3" id="KW-1185">Reference proteome</keyword>
<evidence type="ECO:0000313" key="2">
    <source>
        <dbReference type="EMBL" id="SAL77255.1"/>
    </source>
</evidence>
<name>A0A158K899_9BURK</name>
<comment type="caution">
    <text evidence="2">The sequence shown here is derived from an EMBL/GenBank/DDBJ whole genome shotgun (WGS) entry which is preliminary data.</text>
</comment>
<feature type="domain" description="NERD" evidence="1">
    <location>
        <begin position="62"/>
        <end position="159"/>
    </location>
</feature>